<dbReference type="EMBL" id="JAGMVS010000066">
    <property type="protein sequence ID" value="MCM2437663.1"/>
    <property type="molecule type" value="Genomic_DNA"/>
</dbReference>
<protein>
    <recommendedName>
        <fullName evidence="1">ParB/Spo0J HTH domain-containing protein</fullName>
    </recommendedName>
</protein>
<feature type="domain" description="ParB/Spo0J HTH" evidence="1">
    <location>
        <begin position="31"/>
        <end position="128"/>
    </location>
</feature>
<dbReference type="Pfam" id="PF17762">
    <property type="entry name" value="HTH_ParB"/>
    <property type="match status" value="1"/>
</dbReference>
<dbReference type="InterPro" id="IPR050336">
    <property type="entry name" value="Chromosome_partition/occlusion"/>
</dbReference>
<organism evidence="2 3">
    <name type="scientific">Periweissella beninensis</name>
    <dbReference type="NCBI Taxonomy" id="504936"/>
    <lineage>
        <taxon>Bacteria</taxon>
        <taxon>Bacillati</taxon>
        <taxon>Bacillota</taxon>
        <taxon>Bacilli</taxon>
        <taxon>Lactobacillales</taxon>
        <taxon>Lactobacillaceae</taxon>
        <taxon>Periweissella</taxon>
    </lineage>
</organism>
<keyword evidence="3" id="KW-1185">Reference proteome</keyword>
<sequence>MTDEIHKKVQLSPIQVDRLVQELRTKTTQHQLSILAEAKCYAEIMRLSDYTQVALAHELGKSQATIANKVRLLKLGQPAKTALEEGLITERHARALLKLDKRTQANVVKKIIQQNLTVKVTEMLVKKLCYNQLDLPAQQAVVQDYLTVGIEKFKKQGIYLDYHASKNQITLKFISREEAERKT</sequence>
<dbReference type="InterPro" id="IPR041468">
    <property type="entry name" value="HTH_ParB/Spo0J"/>
</dbReference>
<dbReference type="Proteomes" id="UP001057481">
    <property type="component" value="Unassembled WGS sequence"/>
</dbReference>
<dbReference type="Gene3D" id="1.10.10.2830">
    <property type="match status" value="1"/>
</dbReference>
<name>A0ABT0VKI9_9LACO</name>
<comment type="caution">
    <text evidence="2">The sequence shown here is derived from an EMBL/GenBank/DDBJ whole genome shotgun (WGS) entry which is preliminary data.</text>
</comment>
<dbReference type="RefSeq" id="WP_205143358.1">
    <property type="nucleotide sequence ID" value="NZ_JAFBDN010000005.1"/>
</dbReference>
<reference evidence="2" key="1">
    <citation type="submission" date="2021-04" db="EMBL/GenBank/DDBJ databases">
        <title>Taxonomic assessment of Weissella genus.</title>
        <authorList>
            <person name="Fanelli F."/>
            <person name="Chieffi D."/>
            <person name="Dell'Aquila A."/>
            <person name="Gyu-Sung C."/>
            <person name="Franz C.M.A.P."/>
            <person name="Fusco V."/>
        </authorList>
    </citation>
    <scope>NUCLEOTIDE SEQUENCE</scope>
    <source>
        <strain evidence="2">LMG 25373</strain>
    </source>
</reference>
<evidence type="ECO:0000313" key="3">
    <source>
        <dbReference type="Proteomes" id="UP001057481"/>
    </source>
</evidence>
<dbReference type="SUPFAM" id="SSF109709">
    <property type="entry name" value="KorB DNA-binding domain-like"/>
    <property type="match status" value="1"/>
</dbReference>
<evidence type="ECO:0000259" key="1">
    <source>
        <dbReference type="Pfam" id="PF17762"/>
    </source>
</evidence>
<gene>
    <name evidence="2" type="ORF">KAK10_07045</name>
</gene>
<accession>A0ABT0VKI9</accession>
<evidence type="ECO:0000313" key="2">
    <source>
        <dbReference type="EMBL" id="MCM2437663.1"/>
    </source>
</evidence>
<proteinExistence type="predicted"/>
<dbReference type="PANTHER" id="PTHR33375:SF8">
    <property type="entry name" value="NUCLEOID OCCLUSION PROTEIN"/>
    <property type="match status" value="1"/>
</dbReference>
<dbReference type="PANTHER" id="PTHR33375">
    <property type="entry name" value="CHROMOSOME-PARTITIONING PROTEIN PARB-RELATED"/>
    <property type="match status" value="1"/>
</dbReference>